<gene>
    <name evidence="2" type="ORF">B0H99_107156</name>
</gene>
<dbReference type="Pfam" id="PF13556">
    <property type="entry name" value="HTH_30"/>
    <property type="match status" value="1"/>
</dbReference>
<dbReference type="InterPro" id="IPR051448">
    <property type="entry name" value="CdaR-like_regulators"/>
</dbReference>
<evidence type="ECO:0000313" key="2">
    <source>
        <dbReference type="EMBL" id="PSL36335.1"/>
    </source>
</evidence>
<keyword evidence="3" id="KW-1185">Reference proteome</keyword>
<dbReference type="SUPFAM" id="SSF46689">
    <property type="entry name" value="Homeodomain-like"/>
    <property type="match status" value="1"/>
</dbReference>
<dbReference type="InterPro" id="IPR009057">
    <property type="entry name" value="Homeodomain-like_sf"/>
</dbReference>
<name>A0A2P8GQW8_9BACL</name>
<dbReference type="PANTHER" id="PTHR33744">
    <property type="entry name" value="CARBOHYDRATE DIACID REGULATOR"/>
    <property type="match status" value="1"/>
</dbReference>
<sequence length="296" mass="34828">MIGQLRKIYPSLLVYTTEKGSLDVRYKWFMTEDNSIIGIHQKELSDKDQALLAAFLTPYNVAFPPMTNDELRWKKAVTHIEGHPPFTFPLANPYRFIYFSINKNQITPVFFHEAIQELFEHPVPILWENEFEGLIIEEQNASEDNPSYEQMIDVLMSDLYVKITFFVGPFQKSFDSIQPYYRSVIRDAKKVFAYSDKTVITYIDAVPYLLIDQIDPAFRNELSRNVLQEFIDDEDTLKMLETFVHSNLNISETAKELHLHRNSLQYRLDRFFEKTGIDIRQFHQAMPVYLAMLAKE</sequence>
<dbReference type="EMBL" id="PYAT01000007">
    <property type="protein sequence ID" value="PSL36335.1"/>
    <property type="molecule type" value="Genomic_DNA"/>
</dbReference>
<dbReference type="InterPro" id="IPR042070">
    <property type="entry name" value="PucR_C-HTH_sf"/>
</dbReference>
<dbReference type="PANTHER" id="PTHR33744:SF15">
    <property type="entry name" value="CARBOHYDRATE DIACID REGULATOR"/>
    <property type="match status" value="1"/>
</dbReference>
<dbReference type="Gene3D" id="1.10.10.2840">
    <property type="entry name" value="PucR C-terminal helix-turn-helix domain"/>
    <property type="match status" value="1"/>
</dbReference>
<feature type="domain" description="PucR C-terminal helix-turn-helix" evidence="1">
    <location>
        <begin position="237"/>
        <end position="294"/>
    </location>
</feature>
<evidence type="ECO:0000313" key="3">
    <source>
        <dbReference type="Proteomes" id="UP000242682"/>
    </source>
</evidence>
<dbReference type="RefSeq" id="WP_106533694.1">
    <property type="nucleotide sequence ID" value="NZ_PYAT01000007.1"/>
</dbReference>
<comment type="caution">
    <text evidence="2">The sequence shown here is derived from an EMBL/GenBank/DDBJ whole genome shotgun (WGS) entry which is preliminary data.</text>
</comment>
<dbReference type="AlphaFoldDB" id="A0A2P8GQW8"/>
<dbReference type="Proteomes" id="UP000242682">
    <property type="component" value="Unassembled WGS sequence"/>
</dbReference>
<organism evidence="2 3">
    <name type="scientific">Planomicrobium soli</name>
    <dbReference type="NCBI Taxonomy" id="1176648"/>
    <lineage>
        <taxon>Bacteria</taxon>
        <taxon>Bacillati</taxon>
        <taxon>Bacillota</taxon>
        <taxon>Bacilli</taxon>
        <taxon>Bacillales</taxon>
        <taxon>Caryophanaceae</taxon>
        <taxon>Planomicrobium</taxon>
    </lineage>
</organism>
<dbReference type="OrthoDB" id="9792148at2"/>
<reference evidence="2 3" key="1">
    <citation type="submission" date="2018-03" db="EMBL/GenBank/DDBJ databases">
        <title>Genomic Encyclopedia of Type Strains, Phase III (KMG-III): the genomes of soil and plant-associated and newly described type strains.</title>
        <authorList>
            <person name="Whitman W."/>
        </authorList>
    </citation>
    <scope>NUCLEOTIDE SEQUENCE [LARGE SCALE GENOMIC DNA]</scope>
    <source>
        <strain evidence="2 3">CGMCC 1.12259</strain>
    </source>
</reference>
<evidence type="ECO:0000259" key="1">
    <source>
        <dbReference type="Pfam" id="PF13556"/>
    </source>
</evidence>
<accession>A0A2P8GQW8</accession>
<proteinExistence type="predicted"/>
<protein>
    <submittedName>
        <fullName evidence="2">PucR-like helix-turn-helix protein</fullName>
    </submittedName>
</protein>
<dbReference type="InterPro" id="IPR025736">
    <property type="entry name" value="PucR_C-HTH_dom"/>
</dbReference>